<evidence type="ECO:0000256" key="2">
    <source>
        <dbReference type="SAM" id="SignalP"/>
    </source>
</evidence>
<feature type="signal peptide" evidence="2">
    <location>
        <begin position="1"/>
        <end position="23"/>
    </location>
</feature>
<accession>A0ABQ4STQ8</accession>
<dbReference type="InterPro" id="IPR003782">
    <property type="entry name" value="SCO1/SenC"/>
</dbReference>
<organism evidence="3 4">
    <name type="scientific">Methylobacterium jeotgali</name>
    <dbReference type="NCBI Taxonomy" id="381630"/>
    <lineage>
        <taxon>Bacteria</taxon>
        <taxon>Pseudomonadati</taxon>
        <taxon>Pseudomonadota</taxon>
        <taxon>Alphaproteobacteria</taxon>
        <taxon>Hyphomicrobiales</taxon>
        <taxon>Methylobacteriaceae</taxon>
        <taxon>Methylobacterium</taxon>
    </lineage>
</organism>
<dbReference type="InterPro" id="IPR036249">
    <property type="entry name" value="Thioredoxin-like_sf"/>
</dbReference>
<gene>
    <name evidence="3" type="ORF">AOPFMNJM_0553</name>
</gene>
<sequence length="201" mass="22492">MRSRIRFAVALALLLGSLPGASAEGSRRSAAELMDVLMWNREPVGGPFALTDHDGRLRTETDFRGRLLIVYFGYTHCPDVCPTDLMEIARALTILGSEGEAIQPLFVTLDPERDTPEHLREYLPNFHPRLIGLTGDRAAMERAADAYRVFHERIARPEGDTIDHSAFIYLMDRAGGYLGFFPPGTSAERMLTIIRPHLAIR</sequence>
<evidence type="ECO:0000256" key="1">
    <source>
        <dbReference type="ARBA" id="ARBA00010996"/>
    </source>
</evidence>
<name>A0ABQ4STQ8_9HYPH</name>
<protein>
    <recommendedName>
        <fullName evidence="5">SCO family protein</fullName>
    </recommendedName>
</protein>
<comment type="caution">
    <text evidence="3">The sequence shown here is derived from an EMBL/GenBank/DDBJ whole genome shotgun (WGS) entry which is preliminary data.</text>
</comment>
<dbReference type="Pfam" id="PF02630">
    <property type="entry name" value="SCO1-SenC"/>
    <property type="match status" value="1"/>
</dbReference>
<dbReference type="PANTHER" id="PTHR12151:SF25">
    <property type="entry name" value="LINALOOL DEHYDRATASE_ISOMERASE DOMAIN-CONTAINING PROTEIN"/>
    <property type="match status" value="1"/>
</dbReference>
<proteinExistence type="inferred from homology"/>
<keyword evidence="4" id="KW-1185">Reference proteome</keyword>
<reference evidence="3" key="2">
    <citation type="submission" date="2021-08" db="EMBL/GenBank/DDBJ databases">
        <authorList>
            <person name="Tani A."/>
            <person name="Ola A."/>
            <person name="Ogura Y."/>
            <person name="Katsura K."/>
            <person name="Hayashi T."/>
        </authorList>
    </citation>
    <scope>NUCLEOTIDE SEQUENCE</scope>
    <source>
        <strain evidence="3">LMG 23639</strain>
    </source>
</reference>
<dbReference type="Gene3D" id="3.40.30.10">
    <property type="entry name" value="Glutaredoxin"/>
    <property type="match status" value="1"/>
</dbReference>
<feature type="chain" id="PRO_5047400947" description="SCO family protein" evidence="2">
    <location>
        <begin position="24"/>
        <end position="201"/>
    </location>
</feature>
<evidence type="ECO:0000313" key="4">
    <source>
        <dbReference type="Proteomes" id="UP001055102"/>
    </source>
</evidence>
<dbReference type="SUPFAM" id="SSF52833">
    <property type="entry name" value="Thioredoxin-like"/>
    <property type="match status" value="1"/>
</dbReference>
<dbReference type="RefSeq" id="WP_238273947.1">
    <property type="nucleotide sequence ID" value="NZ_BPQR01000010.1"/>
</dbReference>
<dbReference type="Proteomes" id="UP001055102">
    <property type="component" value="Unassembled WGS sequence"/>
</dbReference>
<reference evidence="3" key="1">
    <citation type="journal article" date="2021" name="Front. Microbiol.">
        <title>Comprehensive Comparative Genomics and Phenotyping of Methylobacterium Species.</title>
        <authorList>
            <person name="Alessa O."/>
            <person name="Ogura Y."/>
            <person name="Fujitani Y."/>
            <person name="Takami H."/>
            <person name="Hayashi T."/>
            <person name="Sahin N."/>
            <person name="Tani A."/>
        </authorList>
    </citation>
    <scope>NUCLEOTIDE SEQUENCE</scope>
    <source>
        <strain evidence="3">LMG 23639</strain>
    </source>
</reference>
<dbReference type="PANTHER" id="PTHR12151">
    <property type="entry name" value="ELECTRON TRANSPORT PROTIN SCO1/SENC FAMILY MEMBER"/>
    <property type="match status" value="1"/>
</dbReference>
<dbReference type="EMBL" id="BPQR01000010">
    <property type="protein sequence ID" value="GJE05255.1"/>
    <property type="molecule type" value="Genomic_DNA"/>
</dbReference>
<comment type="similarity">
    <text evidence="1">Belongs to the SCO1/2 family.</text>
</comment>
<evidence type="ECO:0000313" key="3">
    <source>
        <dbReference type="EMBL" id="GJE05255.1"/>
    </source>
</evidence>
<keyword evidence="2" id="KW-0732">Signal</keyword>
<dbReference type="CDD" id="cd02968">
    <property type="entry name" value="SCO"/>
    <property type="match status" value="1"/>
</dbReference>
<evidence type="ECO:0008006" key="5">
    <source>
        <dbReference type="Google" id="ProtNLM"/>
    </source>
</evidence>